<evidence type="ECO:0000256" key="3">
    <source>
        <dbReference type="ARBA" id="ARBA00022741"/>
    </source>
</evidence>
<evidence type="ECO:0000313" key="10">
    <source>
        <dbReference type="EMBL" id="PKI31954.1"/>
    </source>
</evidence>
<organism evidence="10 11">
    <name type="scientific">Punica granatum</name>
    <name type="common">Pomegranate</name>
    <dbReference type="NCBI Taxonomy" id="22663"/>
    <lineage>
        <taxon>Eukaryota</taxon>
        <taxon>Viridiplantae</taxon>
        <taxon>Streptophyta</taxon>
        <taxon>Embryophyta</taxon>
        <taxon>Tracheophyta</taxon>
        <taxon>Spermatophyta</taxon>
        <taxon>Magnoliopsida</taxon>
        <taxon>eudicotyledons</taxon>
        <taxon>Gunneridae</taxon>
        <taxon>Pentapetalae</taxon>
        <taxon>rosids</taxon>
        <taxon>malvids</taxon>
        <taxon>Myrtales</taxon>
        <taxon>Lythraceae</taxon>
        <taxon>Punica</taxon>
    </lineage>
</organism>
<proteinExistence type="predicted"/>
<dbReference type="GO" id="GO:0005524">
    <property type="term" value="F:ATP binding"/>
    <property type="evidence" value="ECO:0007669"/>
    <property type="project" value="UniProtKB-KW"/>
</dbReference>
<dbReference type="PANTHER" id="PTHR45626:SF17">
    <property type="entry name" value="HELICASE-LIKE TRANSCRIPTION FACTOR"/>
    <property type="match status" value="1"/>
</dbReference>
<dbReference type="Gene3D" id="3.30.70.2330">
    <property type="match status" value="1"/>
</dbReference>
<comment type="caution">
    <text evidence="10">The sequence shown here is derived from an EMBL/GenBank/DDBJ whole genome shotgun (WGS) entry which is preliminary data.</text>
</comment>
<dbReference type="InterPro" id="IPR000330">
    <property type="entry name" value="SNF2_N"/>
</dbReference>
<keyword evidence="7" id="KW-0067">ATP-binding</keyword>
<dbReference type="GO" id="GO:0006281">
    <property type="term" value="P:DNA repair"/>
    <property type="evidence" value="ECO:0007669"/>
    <property type="project" value="TreeGrafter"/>
</dbReference>
<protein>
    <recommendedName>
        <fullName evidence="9">Helicase ATP-binding domain-containing protein</fullName>
    </recommendedName>
</protein>
<evidence type="ECO:0000256" key="4">
    <source>
        <dbReference type="ARBA" id="ARBA00022801"/>
    </source>
</evidence>
<keyword evidence="11" id="KW-1185">Reference proteome</keyword>
<evidence type="ECO:0000313" key="11">
    <source>
        <dbReference type="Proteomes" id="UP000233551"/>
    </source>
</evidence>
<dbReference type="AlphaFoldDB" id="A0A2I0HJS7"/>
<dbReference type="Gene3D" id="3.40.50.10810">
    <property type="entry name" value="Tandem AAA-ATPase domain"/>
    <property type="match status" value="1"/>
</dbReference>
<evidence type="ECO:0000256" key="8">
    <source>
        <dbReference type="ARBA" id="ARBA00023242"/>
    </source>
</evidence>
<reference evidence="10 11" key="1">
    <citation type="submission" date="2017-11" db="EMBL/GenBank/DDBJ databases">
        <title>De-novo sequencing of pomegranate (Punica granatum L.) genome.</title>
        <authorList>
            <person name="Akparov Z."/>
            <person name="Amiraslanov A."/>
            <person name="Hajiyeva S."/>
            <person name="Abbasov M."/>
            <person name="Kaur K."/>
            <person name="Hamwieh A."/>
            <person name="Solovyev V."/>
            <person name="Salamov A."/>
            <person name="Braich B."/>
            <person name="Kosarev P."/>
            <person name="Mahmoud A."/>
            <person name="Hajiyev E."/>
            <person name="Babayeva S."/>
            <person name="Izzatullayeva V."/>
            <person name="Mammadov A."/>
            <person name="Mammadov A."/>
            <person name="Sharifova S."/>
            <person name="Ojaghi J."/>
            <person name="Eynullazada K."/>
            <person name="Bayramov B."/>
            <person name="Abdulazimova A."/>
            <person name="Shahmuradov I."/>
        </authorList>
    </citation>
    <scope>NUCLEOTIDE SEQUENCE [LARGE SCALE GENOMIC DNA]</scope>
    <source>
        <strain evidence="11">cv. AG2017</strain>
        <tissue evidence="10">Leaf</tissue>
    </source>
</reference>
<dbReference type="InterPro" id="IPR038718">
    <property type="entry name" value="SNF2-like_sf"/>
</dbReference>
<keyword evidence="2" id="KW-0479">Metal-binding</keyword>
<dbReference type="SMART" id="SM00910">
    <property type="entry name" value="HIRAN"/>
    <property type="match status" value="1"/>
</dbReference>
<dbReference type="InterPro" id="IPR014905">
    <property type="entry name" value="HIRAN"/>
</dbReference>
<dbReference type="GO" id="GO:0003676">
    <property type="term" value="F:nucleic acid binding"/>
    <property type="evidence" value="ECO:0007669"/>
    <property type="project" value="InterPro"/>
</dbReference>
<name>A0A2I0HJS7_PUNGR</name>
<dbReference type="EMBL" id="PGOL01008199">
    <property type="protein sequence ID" value="PKI31954.1"/>
    <property type="molecule type" value="Genomic_DNA"/>
</dbReference>
<keyword evidence="8" id="KW-0539">Nucleus</keyword>
<dbReference type="Proteomes" id="UP000233551">
    <property type="component" value="Unassembled WGS sequence"/>
</dbReference>
<dbReference type="STRING" id="22663.A0A2I0HJS7"/>
<dbReference type="Gene3D" id="3.40.50.300">
    <property type="entry name" value="P-loop containing nucleotide triphosphate hydrolases"/>
    <property type="match status" value="1"/>
</dbReference>
<evidence type="ECO:0000256" key="1">
    <source>
        <dbReference type="ARBA" id="ARBA00004123"/>
    </source>
</evidence>
<accession>A0A2I0HJS7</accession>
<dbReference type="Pfam" id="PF00176">
    <property type="entry name" value="SNF2-rel_dom"/>
    <property type="match status" value="1"/>
</dbReference>
<dbReference type="InterPro" id="IPR050628">
    <property type="entry name" value="SNF2_RAD54_helicase_TF"/>
</dbReference>
<comment type="subcellular location">
    <subcellularLocation>
        <location evidence="1">Nucleus</location>
    </subcellularLocation>
</comment>
<evidence type="ECO:0000256" key="6">
    <source>
        <dbReference type="ARBA" id="ARBA00022833"/>
    </source>
</evidence>
<sequence>MVSFIHSQLLIPSLHWSAPLLTLYFAWGWGDYGECSQLSQYFKVEGCLFAHIVSLYPGTVNGSKLVVLVREPGNIQESNAIKLLNARNVQVGHIECSVAAVLAPLMDSGMIVAKGLVPKPRDSGNRDKIVCQVFILAREQAAEVVKDTILQGGSELMPVMDIFNGGRRSGNEIFNLVAKKANEKAKMEALAMEPPKEVIKSASEGGSPVAGSQRNCLRFGRRKTGNTCVLTHFETQERLDPLRGGIFVGDMGMGKTLILLSLIALEKFGGPTVCLNDKKSGEEGETSEVVPPVLGSRKRRETFSSWMTQIGDHTIPGKLKVYTYHGSGRTDIPEELRKYDIVLTTYSSLASEQAIQDDTSMGRIKWWRIILDDAHEIKNVKARLSLSVTSLKAERRWAITGMPIQNGPFDLFSLMTFLHLKPFSIKFWWRDLIQNLIDQADSKGVSRLQICISLALCPPDLESILPTFEECSHLLLQFFVRPSFQQPKTLDLEQQVMDRVHRIGQTKEVGIVRMIVRDSIEERVLKLQETKKRSERAAFKWKEGSKGGMEVGEQNIRTLSCPCK</sequence>
<keyword evidence="6" id="KW-0862">Zinc</keyword>
<dbReference type="PANTHER" id="PTHR45626">
    <property type="entry name" value="TRANSCRIPTION TERMINATION FACTOR 2-RELATED"/>
    <property type="match status" value="1"/>
</dbReference>
<dbReference type="GO" id="GO:0008270">
    <property type="term" value="F:zinc ion binding"/>
    <property type="evidence" value="ECO:0007669"/>
    <property type="project" value="InterPro"/>
</dbReference>
<keyword evidence="5" id="KW-0347">Helicase</keyword>
<dbReference type="SUPFAM" id="SSF52540">
    <property type="entry name" value="P-loop containing nucleoside triphosphate hydrolases"/>
    <property type="match status" value="2"/>
</dbReference>
<evidence type="ECO:0000256" key="2">
    <source>
        <dbReference type="ARBA" id="ARBA00022723"/>
    </source>
</evidence>
<feature type="domain" description="Helicase ATP-binding" evidence="9">
    <location>
        <begin position="236"/>
        <end position="408"/>
    </location>
</feature>
<keyword evidence="4" id="KW-0378">Hydrolase</keyword>
<dbReference type="InterPro" id="IPR014001">
    <property type="entry name" value="Helicase_ATP-bd"/>
</dbReference>
<dbReference type="GO" id="GO:0005634">
    <property type="term" value="C:nucleus"/>
    <property type="evidence" value="ECO:0007669"/>
    <property type="project" value="UniProtKB-SubCell"/>
</dbReference>
<evidence type="ECO:0000256" key="7">
    <source>
        <dbReference type="ARBA" id="ARBA00022840"/>
    </source>
</evidence>
<dbReference type="Pfam" id="PF08797">
    <property type="entry name" value="HIRAN"/>
    <property type="match status" value="1"/>
</dbReference>
<evidence type="ECO:0000256" key="5">
    <source>
        <dbReference type="ARBA" id="ARBA00022806"/>
    </source>
</evidence>
<dbReference type="InterPro" id="IPR027417">
    <property type="entry name" value="P-loop_NTPase"/>
</dbReference>
<dbReference type="PROSITE" id="PS51192">
    <property type="entry name" value="HELICASE_ATP_BIND_1"/>
    <property type="match status" value="1"/>
</dbReference>
<dbReference type="GO" id="GO:0004386">
    <property type="term" value="F:helicase activity"/>
    <property type="evidence" value="ECO:0007669"/>
    <property type="project" value="UniProtKB-KW"/>
</dbReference>
<dbReference type="GO" id="GO:0016818">
    <property type="term" value="F:hydrolase activity, acting on acid anhydrides, in phosphorus-containing anhydrides"/>
    <property type="evidence" value="ECO:0007669"/>
    <property type="project" value="InterPro"/>
</dbReference>
<keyword evidence="3" id="KW-0547">Nucleotide-binding</keyword>
<gene>
    <name evidence="10" type="ORF">CRG98_047672</name>
</gene>
<dbReference type="SMART" id="SM00487">
    <property type="entry name" value="DEXDc"/>
    <property type="match status" value="1"/>
</dbReference>
<evidence type="ECO:0000259" key="9">
    <source>
        <dbReference type="PROSITE" id="PS51192"/>
    </source>
</evidence>
<dbReference type="GO" id="GO:0008094">
    <property type="term" value="F:ATP-dependent activity, acting on DNA"/>
    <property type="evidence" value="ECO:0007669"/>
    <property type="project" value="TreeGrafter"/>
</dbReference>